<accession>A0A8J2RE79</accession>
<evidence type="ECO:0000313" key="2">
    <source>
        <dbReference type="EMBL" id="CAH0098865.1"/>
    </source>
</evidence>
<gene>
    <name evidence="2" type="ORF">DGAL_LOCUS971</name>
</gene>
<dbReference type="Proteomes" id="UP000789390">
    <property type="component" value="Unassembled WGS sequence"/>
</dbReference>
<evidence type="ECO:0000313" key="3">
    <source>
        <dbReference type="Proteomes" id="UP000789390"/>
    </source>
</evidence>
<protein>
    <submittedName>
        <fullName evidence="2">Uncharacterized protein</fullName>
    </submittedName>
</protein>
<sequence length="186" mass="20902">MKKSGYAEWEVDWDFLVQQREVPQRGSMDGVDRVLAMKEKKKIDREEILLKRKQTESFRAESRQSEVNYSVNEGDEESSNDTSDEDSSFEFEVSEKRSPVVNVALPAKNILQATASTAVRMGLSNRQHLAIVSSTINAGNQSALTDFGLSLGTTFRQRQDTIQQVAEVVKKHGQNHSLQSVIGIRN</sequence>
<feature type="compositionally biased region" description="Basic and acidic residues" evidence="1">
    <location>
        <begin position="54"/>
        <end position="64"/>
    </location>
</feature>
<dbReference type="AlphaFoldDB" id="A0A8J2RE79"/>
<feature type="region of interest" description="Disordered" evidence="1">
    <location>
        <begin position="54"/>
        <end position="93"/>
    </location>
</feature>
<reference evidence="2" key="1">
    <citation type="submission" date="2021-11" db="EMBL/GenBank/DDBJ databases">
        <authorList>
            <person name="Schell T."/>
        </authorList>
    </citation>
    <scope>NUCLEOTIDE SEQUENCE</scope>
    <source>
        <strain evidence="2">M5</strain>
    </source>
</reference>
<feature type="compositionally biased region" description="Acidic residues" evidence="1">
    <location>
        <begin position="73"/>
        <end position="89"/>
    </location>
</feature>
<comment type="caution">
    <text evidence="2">The sequence shown here is derived from an EMBL/GenBank/DDBJ whole genome shotgun (WGS) entry which is preliminary data.</text>
</comment>
<keyword evidence="3" id="KW-1185">Reference proteome</keyword>
<name>A0A8J2RE79_9CRUS</name>
<evidence type="ECO:0000256" key="1">
    <source>
        <dbReference type="SAM" id="MobiDB-lite"/>
    </source>
</evidence>
<proteinExistence type="predicted"/>
<dbReference type="EMBL" id="CAKKLH010000010">
    <property type="protein sequence ID" value="CAH0098865.1"/>
    <property type="molecule type" value="Genomic_DNA"/>
</dbReference>
<organism evidence="2 3">
    <name type="scientific">Daphnia galeata</name>
    <dbReference type="NCBI Taxonomy" id="27404"/>
    <lineage>
        <taxon>Eukaryota</taxon>
        <taxon>Metazoa</taxon>
        <taxon>Ecdysozoa</taxon>
        <taxon>Arthropoda</taxon>
        <taxon>Crustacea</taxon>
        <taxon>Branchiopoda</taxon>
        <taxon>Diplostraca</taxon>
        <taxon>Cladocera</taxon>
        <taxon>Anomopoda</taxon>
        <taxon>Daphniidae</taxon>
        <taxon>Daphnia</taxon>
    </lineage>
</organism>